<dbReference type="SMR" id="A0A1D6QIR7"/>
<organism evidence="2">
    <name type="scientific">Zea mays</name>
    <name type="common">Maize</name>
    <dbReference type="NCBI Taxonomy" id="4577"/>
    <lineage>
        <taxon>Eukaryota</taxon>
        <taxon>Viridiplantae</taxon>
        <taxon>Streptophyta</taxon>
        <taxon>Embryophyta</taxon>
        <taxon>Tracheophyta</taxon>
        <taxon>Spermatophyta</taxon>
        <taxon>Magnoliopsida</taxon>
        <taxon>Liliopsida</taxon>
        <taxon>Poales</taxon>
        <taxon>Poaceae</taxon>
        <taxon>PACMAD clade</taxon>
        <taxon>Panicoideae</taxon>
        <taxon>Andropogonodae</taxon>
        <taxon>Andropogoneae</taxon>
        <taxon>Tripsacinae</taxon>
        <taxon>Zea</taxon>
    </lineage>
</organism>
<sequence length="117" mass="13479">MERELDELRRTANRMQSEVVLLRSDFDDARGDIDRRWEEESRLQKTLHETTLTTCEAESYLEEVNTHLEEAVVELSWARKEIRELQKADLLGQEGREVGTGGDSGGGDQDERALLYP</sequence>
<evidence type="ECO:0000256" key="1">
    <source>
        <dbReference type="SAM" id="MobiDB-lite"/>
    </source>
</evidence>
<reference evidence="2" key="1">
    <citation type="submission" date="2015-12" db="EMBL/GenBank/DDBJ databases">
        <title>Update maize B73 reference genome by single molecule sequencing technologies.</title>
        <authorList>
            <consortium name="Maize Genome Sequencing Project"/>
            <person name="Ware D."/>
        </authorList>
    </citation>
    <scope>NUCLEOTIDE SEQUENCE</scope>
    <source>
        <tissue evidence="2">Seedling</tissue>
    </source>
</reference>
<dbReference type="InParanoid" id="A0A1D6QIR7"/>
<name>A0A1D6QIR7_MAIZE</name>
<feature type="compositionally biased region" description="Gly residues" evidence="1">
    <location>
        <begin position="98"/>
        <end position="107"/>
    </location>
</feature>
<proteinExistence type="predicted"/>
<accession>A0A1D6QIR7</accession>
<dbReference type="EMBL" id="CM000780">
    <property type="protein sequence ID" value="AQK57707.1"/>
    <property type="molecule type" value="Genomic_DNA"/>
</dbReference>
<dbReference type="PaxDb" id="4577-GRMZM5G870570_P01"/>
<gene>
    <name evidence="2" type="ORF">ZEAMMB73_Zm00001d052679</name>
</gene>
<protein>
    <submittedName>
        <fullName evidence="2">Uncharacterized protein</fullName>
    </submittedName>
</protein>
<feature type="region of interest" description="Disordered" evidence="1">
    <location>
        <begin position="89"/>
        <end position="117"/>
    </location>
</feature>
<evidence type="ECO:0000313" key="2">
    <source>
        <dbReference type="EMBL" id="AQK57707.1"/>
    </source>
</evidence>
<dbReference type="AlphaFoldDB" id="A0A1D6QIR7"/>